<evidence type="ECO:0000313" key="1">
    <source>
        <dbReference type="EMBL" id="KAK7323584.1"/>
    </source>
</evidence>
<protein>
    <submittedName>
        <fullName evidence="1">Uncharacterized protein</fullName>
    </submittedName>
</protein>
<dbReference type="AlphaFoldDB" id="A0AAN9Q6T3"/>
<organism evidence="1 2">
    <name type="scientific">Canavalia gladiata</name>
    <name type="common">Sword bean</name>
    <name type="synonym">Dolichos gladiatus</name>
    <dbReference type="NCBI Taxonomy" id="3824"/>
    <lineage>
        <taxon>Eukaryota</taxon>
        <taxon>Viridiplantae</taxon>
        <taxon>Streptophyta</taxon>
        <taxon>Embryophyta</taxon>
        <taxon>Tracheophyta</taxon>
        <taxon>Spermatophyta</taxon>
        <taxon>Magnoliopsida</taxon>
        <taxon>eudicotyledons</taxon>
        <taxon>Gunneridae</taxon>
        <taxon>Pentapetalae</taxon>
        <taxon>rosids</taxon>
        <taxon>fabids</taxon>
        <taxon>Fabales</taxon>
        <taxon>Fabaceae</taxon>
        <taxon>Papilionoideae</taxon>
        <taxon>50 kb inversion clade</taxon>
        <taxon>NPAAA clade</taxon>
        <taxon>indigoferoid/millettioid clade</taxon>
        <taxon>Phaseoleae</taxon>
        <taxon>Canavalia</taxon>
    </lineage>
</organism>
<sequence>MRVDFRTLHANATSCMLIGLESASAAKQTSCGKVLRSIQNVNRMLWKHEALFGNTSGRQSEQRHSPLNVHYAIKSLH</sequence>
<proteinExistence type="predicted"/>
<reference evidence="1 2" key="1">
    <citation type="submission" date="2024-01" db="EMBL/GenBank/DDBJ databases">
        <title>The genomes of 5 underutilized Papilionoideae crops provide insights into root nodulation and disease resistanc.</title>
        <authorList>
            <person name="Jiang F."/>
        </authorList>
    </citation>
    <scope>NUCLEOTIDE SEQUENCE [LARGE SCALE GENOMIC DNA]</scope>
    <source>
        <strain evidence="1">LVBAO_FW01</strain>
        <tissue evidence="1">Leaves</tissue>
    </source>
</reference>
<accession>A0AAN9Q6T3</accession>
<name>A0AAN9Q6T3_CANGL</name>
<evidence type="ECO:0000313" key="2">
    <source>
        <dbReference type="Proteomes" id="UP001367508"/>
    </source>
</evidence>
<dbReference type="Proteomes" id="UP001367508">
    <property type="component" value="Unassembled WGS sequence"/>
</dbReference>
<dbReference type="EMBL" id="JAYMYQ010000006">
    <property type="protein sequence ID" value="KAK7323584.1"/>
    <property type="molecule type" value="Genomic_DNA"/>
</dbReference>
<comment type="caution">
    <text evidence="1">The sequence shown here is derived from an EMBL/GenBank/DDBJ whole genome shotgun (WGS) entry which is preliminary data.</text>
</comment>
<gene>
    <name evidence="1" type="ORF">VNO77_27061</name>
</gene>
<keyword evidence="2" id="KW-1185">Reference proteome</keyword>